<comment type="caution">
    <text evidence="1">The sequence shown here is derived from an EMBL/GenBank/DDBJ whole genome shotgun (WGS) entry which is preliminary data.</text>
</comment>
<proteinExistence type="predicted"/>
<gene>
    <name evidence="1" type="ORF">HNQ85_001294</name>
</gene>
<evidence type="ECO:0000313" key="1">
    <source>
        <dbReference type="EMBL" id="MBA2871024.1"/>
    </source>
</evidence>
<dbReference type="AlphaFoldDB" id="A0A7V9YYY6"/>
<reference evidence="1 2" key="1">
    <citation type="submission" date="2020-07" db="EMBL/GenBank/DDBJ databases">
        <title>Genomic Encyclopedia of Type Strains, Phase IV (KMG-IV): sequencing the most valuable type-strain genomes for metagenomic binning, comparative biology and taxonomic classification.</title>
        <authorList>
            <person name="Goeker M."/>
        </authorList>
    </citation>
    <scope>NUCLEOTIDE SEQUENCE [LARGE SCALE GENOMIC DNA]</scope>
    <source>
        <strain evidence="1 2">DSM 25220</strain>
    </source>
</reference>
<protein>
    <submittedName>
        <fullName evidence="1">Uncharacterized protein</fullName>
    </submittedName>
</protein>
<evidence type="ECO:0000313" key="2">
    <source>
        <dbReference type="Proteomes" id="UP000580891"/>
    </source>
</evidence>
<dbReference type="EMBL" id="JACDUU010000002">
    <property type="protein sequence ID" value="MBA2871024.1"/>
    <property type="molecule type" value="Genomic_DNA"/>
</dbReference>
<sequence>MKFDKLGVNVNELLAKGYQVRLKGRTIEIITPIAKYGGRKTRGQRKRHRELRINISNERLNGLK</sequence>
<keyword evidence="2" id="KW-1185">Reference proteome</keyword>
<dbReference type="Proteomes" id="UP000580891">
    <property type="component" value="Unassembled WGS sequence"/>
</dbReference>
<accession>A0A7V9YYY6</accession>
<name>A0A7V9YYY6_9BACL</name>
<organism evidence="1 2">
    <name type="scientific">[Anoxybacillus] calidus</name>
    <dbReference type="NCBI Taxonomy" id="575178"/>
    <lineage>
        <taxon>Bacteria</taxon>
        <taxon>Bacillati</taxon>
        <taxon>Bacillota</taxon>
        <taxon>Bacilli</taxon>
        <taxon>Bacillales</taxon>
        <taxon>Anoxybacillaceae</taxon>
        <taxon>Paranoxybacillus</taxon>
    </lineage>
</organism>
<dbReference type="RefSeq" id="WP_181536892.1">
    <property type="nucleotide sequence ID" value="NZ_JACDUU010000002.1"/>
</dbReference>